<dbReference type="SMART" id="SM01124">
    <property type="entry name" value="DBR1"/>
    <property type="match status" value="1"/>
</dbReference>
<dbReference type="Pfam" id="PF05011">
    <property type="entry name" value="DBR1"/>
    <property type="match status" value="1"/>
</dbReference>
<dbReference type="InterPro" id="IPR029052">
    <property type="entry name" value="Metallo-depent_PP-like"/>
</dbReference>
<dbReference type="FunCoup" id="A7TH40">
    <property type="interactions" value="697"/>
</dbReference>
<feature type="region of interest" description="Disordered" evidence="1">
    <location>
        <begin position="258"/>
        <end position="294"/>
    </location>
</feature>
<reference evidence="3 4" key="1">
    <citation type="journal article" date="2007" name="Proc. Natl. Acad. Sci. U.S.A.">
        <title>Independent sorting-out of thousands of duplicated gene pairs in two yeast species descended from a whole-genome duplication.</title>
        <authorList>
            <person name="Scannell D.R."/>
            <person name="Frank A.C."/>
            <person name="Conant G.C."/>
            <person name="Byrne K.P."/>
            <person name="Woolfit M."/>
            <person name="Wolfe K.H."/>
        </authorList>
    </citation>
    <scope>NUCLEOTIDE SEQUENCE [LARGE SCALE GENOMIC DNA]</scope>
    <source>
        <strain evidence="4">ATCC 22028 / DSM 70294 / BCRC 21397 / CBS 2163 / NBRC 10782 / NRRL Y-8283 / UCD 57-17</strain>
    </source>
</reference>
<dbReference type="OrthoDB" id="407609at2759"/>
<dbReference type="GO" id="GO:0016074">
    <property type="term" value="P:sno(s)RNA metabolic process"/>
    <property type="evidence" value="ECO:0007669"/>
    <property type="project" value="EnsemblFungi"/>
</dbReference>
<dbReference type="GO" id="GO:0005506">
    <property type="term" value="F:iron ion binding"/>
    <property type="evidence" value="ECO:0007669"/>
    <property type="project" value="EnsemblFungi"/>
</dbReference>
<gene>
    <name evidence="3" type="ORF">Kpol_1032p89</name>
</gene>
<dbReference type="KEGG" id="vpo:Kpol_1032p89"/>
<keyword evidence="4" id="KW-1185">Reference proteome</keyword>
<evidence type="ECO:0000256" key="1">
    <source>
        <dbReference type="SAM" id="MobiDB-lite"/>
    </source>
</evidence>
<dbReference type="GO" id="GO:0008419">
    <property type="term" value="F:RNA lariat debranching enzyme activity"/>
    <property type="evidence" value="ECO:0007669"/>
    <property type="project" value="EnsemblFungi"/>
</dbReference>
<dbReference type="GO" id="GO:0005634">
    <property type="term" value="C:nucleus"/>
    <property type="evidence" value="ECO:0007669"/>
    <property type="project" value="TreeGrafter"/>
</dbReference>
<dbReference type="EMBL" id="DS480389">
    <property type="protein sequence ID" value="EDO18492.1"/>
    <property type="molecule type" value="Genomic_DNA"/>
</dbReference>
<evidence type="ECO:0000259" key="2">
    <source>
        <dbReference type="SMART" id="SM01124"/>
    </source>
</evidence>
<dbReference type="OMA" id="KWWFSAH"/>
<dbReference type="GeneID" id="5546780"/>
<dbReference type="InterPro" id="IPR004843">
    <property type="entry name" value="Calcineurin-like_PHP"/>
</dbReference>
<evidence type="ECO:0000313" key="3">
    <source>
        <dbReference type="EMBL" id="EDO18492.1"/>
    </source>
</evidence>
<dbReference type="Proteomes" id="UP000000267">
    <property type="component" value="Unassembled WGS sequence"/>
</dbReference>
<dbReference type="STRING" id="436907.A7TH40"/>
<dbReference type="GO" id="GO:0007124">
    <property type="term" value="P:pseudohyphal growth"/>
    <property type="evidence" value="ECO:0007669"/>
    <property type="project" value="EnsemblFungi"/>
</dbReference>
<dbReference type="HOGENOM" id="CLU_005893_1_0_1"/>
<dbReference type="InParanoid" id="A7TH40"/>
<dbReference type="Pfam" id="PF00149">
    <property type="entry name" value="Metallophos"/>
    <property type="match status" value="1"/>
</dbReference>
<dbReference type="AlphaFoldDB" id="A7TH40"/>
<dbReference type="GO" id="GO:0030145">
    <property type="term" value="F:manganese ion binding"/>
    <property type="evidence" value="ECO:0007669"/>
    <property type="project" value="EnsemblFungi"/>
</dbReference>
<dbReference type="PANTHER" id="PTHR12849">
    <property type="entry name" value="RNA LARIAT DEBRANCHING ENZYME"/>
    <property type="match status" value="1"/>
</dbReference>
<proteinExistence type="predicted"/>
<dbReference type="GO" id="GO:0045292">
    <property type="term" value="P:mRNA cis splicing, via spliceosome"/>
    <property type="evidence" value="ECO:0007669"/>
    <property type="project" value="EnsemblFungi"/>
</dbReference>
<dbReference type="Gene3D" id="3.60.21.10">
    <property type="match status" value="1"/>
</dbReference>
<protein>
    <recommendedName>
        <fullName evidence="2">Lariat debranching enzyme C-terminal domain-containing protein</fullName>
    </recommendedName>
</protein>
<evidence type="ECO:0000313" key="4">
    <source>
        <dbReference type="Proteomes" id="UP000000267"/>
    </source>
</evidence>
<dbReference type="PhylomeDB" id="A7TH40"/>
<dbReference type="GO" id="GO:0032197">
    <property type="term" value="P:retrotransposition"/>
    <property type="evidence" value="ECO:0007669"/>
    <property type="project" value="EnsemblFungi"/>
</dbReference>
<dbReference type="GO" id="GO:0008270">
    <property type="term" value="F:zinc ion binding"/>
    <property type="evidence" value="ECO:0007669"/>
    <property type="project" value="EnsemblFungi"/>
</dbReference>
<feature type="compositionally biased region" description="Basic residues" evidence="1">
    <location>
        <begin position="258"/>
        <end position="269"/>
    </location>
</feature>
<name>A7TH40_VANPO</name>
<organism evidence="4">
    <name type="scientific">Vanderwaltozyma polyspora (strain ATCC 22028 / DSM 70294 / BCRC 21397 / CBS 2163 / NBRC 10782 / NRRL Y-8283 / UCD 57-17)</name>
    <name type="common">Kluyveromyces polysporus</name>
    <dbReference type="NCBI Taxonomy" id="436907"/>
    <lineage>
        <taxon>Eukaryota</taxon>
        <taxon>Fungi</taxon>
        <taxon>Dikarya</taxon>
        <taxon>Ascomycota</taxon>
        <taxon>Saccharomycotina</taxon>
        <taxon>Saccharomycetes</taxon>
        <taxon>Saccharomycetales</taxon>
        <taxon>Saccharomycetaceae</taxon>
        <taxon>Vanderwaltozyma</taxon>
    </lineage>
</organism>
<dbReference type="eggNOG" id="KOG2863">
    <property type="taxonomic scope" value="Eukaryota"/>
</dbReference>
<dbReference type="RefSeq" id="XP_001646350.1">
    <property type="nucleotide sequence ID" value="XM_001646300.1"/>
</dbReference>
<dbReference type="PANTHER" id="PTHR12849:SF0">
    <property type="entry name" value="LARIAT DEBRANCHING ENZYME"/>
    <property type="match status" value="1"/>
</dbReference>
<dbReference type="InterPro" id="IPR007708">
    <property type="entry name" value="DBR1_C"/>
</dbReference>
<accession>A7TH40</accession>
<feature type="compositionally biased region" description="Acidic residues" evidence="1">
    <location>
        <begin position="275"/>
        <end position="294"/>
    </location>
</feature>
<sequence>MAKLRIAVQGCCHGELNLIFKKVKELNDENPIDLLIILGDFQSLRSEEDFKSISMPDKYKKLGDFSHYYNDEIEDHGLIRPPVPTLFIGGNHESMRHLMLLSYGGYAAENIYYLGYSNVIWFKGIRIGSLSGIWKPWGVDKTRPSWDELETRDLWRETIRDLYHVNKQDLAPLFLLKNGTSAANSNTLDIMLSHDWPNGIVYHGNYYELLRKKPFFENDIKSRRLGSPISWQLLRNIKPKWWFSAHLHVKYEASVKHTKRKISGKPTKTKNKDEIELDLSSSEEDDNDEEEEEKDIVTNFMALDKCLPRRQHLEIVEIETNTNHQSYIDSGSMYWDPEFIKNLQYINKNQDKLNKTPFKEINWNELIKDSNIGLPPNDGNATNSIDWSLYKVPSYTKGIQKRESEQTQWFIDRHINNC</sequence>
<dbReference type="GO" id="GO:0006401">
    <property type="term" value="P:RNA catabolic process"/>
    <property type="evidence" value="ECO:0007669"/>
    <property type="project" value="EnsemblFungi"/>
</dbReference>
<dbReference type="SUPFAM" id="SSF56300">
    <property type="entry name" value="Metallo-dependent phosphatases"/>
    <property type="match status" value="1"/>
</dbReference>
<feature type="domain" description="Lariat debranching enzyme C-terminal" evidence="2">
    <location>
        <begin position="289"/>
        <end position="415"/>
    </location>
</feature>